<dbReference type="SUPFAM" id="SSF109604">
    <property type="entry name" value="HD-domain/PDEase-like"/>
    <property type="match status" value="1"/>
</dbReference>
<dbReference type="GO" id="GO:0016787">
    <property type="term" value="F:hydrolase activity"/>
    <property type="evidence" value="ECO:0007669"/>
    <property type="project" value="UniProtKB-KW"/>
</dbReference>
<gene>
    <name evidence="2" type="ORF">SSCH_490027</name>
</gene>
<reference evidence="3" key="1">
    <citation type="submission" date="2015-01" db="EMBL/GenBank/DDBJ databases">
        <authorList>
            <person name="Manzoor Shahid"/>
            <person name="Zubair Saima"/>
        </authorList>
    </citation>
    <scope>NUCLEOTIDE SEQUENCE [LARGE SCALE GENOMIC DNA]</scope>
    <source>
        <strain evidence="3">Sp3</strain>
    </source>
</reference>
<evidence type="ECO:0000313" key="3">
    <source>
        <dbReference type="Proteomes" id="UP000046155"/>
    </source>
</evidence>
<dbReference type="InterPro" id="IPR006674">
    <property type="entry name" value="HD_domain"/>
</dbReference>
<sequence>MIRLEDVQHNPDVEVLMKKVHEYLATMLAITHDEEHAHHVANLSYRILKILDYPEREAELAAIAGYMHDIGNVVNRYEHGRSGALMAFHLLMRMGMPAEEIAVVIAAIGNHEERSGFAVSNVAAAVILADKSNVHYTRVRKEDEATFTTRDRVNYAARESFLTADPEKREIIMNLKIDTSICSVMEYFEIFMVKMLLCRRAANFLNCRFGLVINGNHML</sequence>
<dbReference type="InterPro" id="IPR003607">
    <property type="entry name" value="HD/PDEase_dom"/>
</dbReference>
<dbReference type="Pfam" id="PF01966">
    <property type="entry name" value="HD"/>
    <property type="match status" value="1"/>
</dbReference>
<proteinExistence type="predicted"/>
<dbReference type="EMBL" id="CDRZ01000246">
    <property type="protein sequence ID" value="CEO89462.1"/>
    <property type="molecule type" value="Genomic_DNA"/>
</dbReference>
<accession>A0A0B7MP19</accession>
<dbReference type="CDD" id="cd00077">
    <property type="entry name" value="HDc"/>
    <property type="match status" value="1"/>
</dbReference>
<evidence type="ECO:0000259" key="1">
    <source>
        <dbReference type="Pfam" id="PF01966"/>
    </source>
</evidence>
<keyword evidence="3" id="KW-1185">Reference proteome</keyword>
<evidence type="ECO:0000313" key="2">
    <source>
        <dbReference type="EMBL" id="CEO89462.1"/>
    </source>
</evidence>
<name>A0A0B7MP19_9FIRM</name>
<feature type="domain" description="HD" evidence="1">
    <location>
        <begin position="35"/>
        <end position="130"/>
    </location>
</feature>
<dbReference type="Proteomes" id="UP000046155">
    <property type="component" value="Unassembled WGS sequence"/>
</dbReference>
<organism evidence="2 3">
    <name type="scientific">Syntrophaceticus schinkii</name>
    <dbReference type="NCBI Taxonomy" id="499207"/>
    <lineage>
        <taxon>Bacteria</taxon>
        <taxon>Bacillati</taxon>
        <taxon>Bacillota</taxon>
        <taxon>Clostridia</taxon>
        <taxon>Thermoanaerobacterales</taxon>
        <taxon>Thermoanaerobacterales Family III. Incertae Sedis</taxon>
        <taxon>Syntrophaceticus</taxon>
    </lineage>
</organism>
<dbReference type="RefSeq" id="WP_198142382.1">
    <property type="nucleotide sequence ID" value="NZ_CDRZ01000246.1"/>
</dbReference>
<dbReference type="Gene3D" id="1.10.3210.10">
    <property type="entry name" value="Hypothetical protein af1432"/>
    <property type="match status" value="1"/>
</dbReference>
<protein>
    <submittedName>
        <fullName evidence="2">Metal dependent phosphohydrolase</fullName>
    </submittedName>
</protein>
<dbReference type="AlphaFoldDB" id="A0A0B7MP19"/>
<keyword evidence="2" id="KW-0378">Hydrolase</keyword>